<gene>
    <name evidence="2" type="ORF">F2P81_008104</name>
</gene>
<dbReference type="EMBL" id="VEVO01000007">
    <property type="protein sequence ID" value="KAF0039869.1"/>
    <property type="molecule type" value="Genomic_DNA"/>
</dbReference>
<name>A0A6A4T4M9_SCOMX</name>
<feature type="region of interest" description="Disordered" evidence="1">
    <location>
        <begin position="18"/>
        <end position="39"/>
    </location>
</feature>
<organism evidence="2 3">
    <name type="scientific">Scophthalmus maximus</name>
    <name type="common">Turbot</name>
    <name type="synonym">Psetta maxima</name>
    <dbReference type="NCBI Taxonomy" id="52904"/>
    <lineage>
        <taxon>Eukaryota</taxon>
        <taxon>Metazoa</taxon>
        <taxon>Chordata</taxon>
        <taxon>Craniata</taxon>
        <taxon>Vertebrata</taxon>
        <taxon>Euteleostomi</taxon>
        <taxon>Actinopterygii</taxon>
        <taxon>Neopterygii</taxon>
        <taxon>Teleostei</taxon>
        <taxon>Neoteleostei</taxon>
        <taxon>Acanthomorphata</taxon>
        <taxon>Carangaria</taxon>
        <taxon>Pleuronectiformes</taxon>
        <taxon>Pleuronectoidei</taxon>
        <taxon>Scophthalmidae</taxon>
        <taxon>Scophthalmus</taxon>
    </lineage>
</organism>
<sequence>MNPTSPRRTTAPRIVRLARPRTTTHGNDDDDNNTLPVNLPNTRRRRLQLISPVTLERGIVFKNIHSEMRSVKIQVSISHPARINIDFSELSNKRHEFTSTTTSVSCVRSVIPHKSNQDRDEGAITNHTSLNPWS</sequence>
<evidence type="ECO:0000256" key="1">
    <source>
        <dbReference type="SAM" id="MobiDB-lite"/>
    </source>
</evidence>
<feature type="compositionally biased region" description="Polar residues" evidence="1">
    <location>
        <begin position="125"/>
        <end position="134"/>
    </location>
</feature>
<evidence type="ECO:0000313" key="3">
    <source>
        <dbReference type="Proteomes" id="UP000438429"/>
    </source>
</evidence>
<comment type="caution">
    <text evidence="2">The sequence shown here is derived from an EMBL/GenBank/DDBJ whole genome shotgun (WGS) entry which is preliminary data.</text>
</comment>
<feature type="region of interest" description="Disordered" evidence="1">
    <location>
        <begin position="113"/>
        <end position="134"/>
    </location>
</feature>
<accession>A0A6A4T4M9</accession>
<reference evidence="2 3" key="1">
    <citation type="submission" date="2019-06" db="EMBL/GenBank/DDBJ databases">
        <title>Draft genomes of female and male turbot (Scophthalmus maximus).</title>
        <authorList>
            <person name="Xu H."/>
            <person name="Xu X.-W."/>
            <person name="Shao C."/>
            <person name="Chen S."/>
        </authorList>
    </citation>
    <scope>NUCLEOTIDE SEQUENCE [LARGE SCALE GENOMIC DNA]</scope>
    <source>
        <strain evidence="2">Ysfricsl-2016a</strain>
        <tissue evidence="2">Blood</tissue>
    </source>
</reference>
<proteinExistence type="predicted"/>
<dbReference type="AlphaFoldDB" id="A0A6A4T4M9"/>
<evidence type="ECO:0000313" key="2">
    <source>
        <dbReference type="EMBL" id="KAF0039869.1"/>
    </source>
</evidence>
<protein>
    <submittedName>
        <fullName evidence="2">Uncharacterized protein</fullName>
    </submittedName>
</protein>
<dbReference type="Proteomes" id="UP000438429">
    <property type="component" value="Unassembled WGS sequence"/>
</dbReference>